<evidence type="ECO:0000313" key="3">
    <source>
        <dbReference type="Proteomes" id="UP000188729"/>
    </source>
</evidence>
<evidence type="ECO:0008006" key="4">
    <source>
        <dbReference type="Google" id="ProtNLM"/>
    </source>
</evidence>
<dbReference type="STRING" id="1915074.SPHI_15040"/>
<keyword evidence="1" id="KW-0732">Signal</keyword>
<protein>
    <recommendedName>
        <fullName evidence="4">Lipoprotein</fullName>
    </recommendedName>
</protein>
<reference evidence="2 3" key="1">
    <citation type="submission" date="2016-11" db="EMBL/GenBank/DDBJ databases">
        <title>Genome sequence of Sphingomonas jeddahensis G39.</title>
        <authorList>
            <person name="Poehlein A."/>
            <person name="Wuebbeler J.H."/>
            <person name="Steinbuechel A."/>
            <person name="Daniel R."/>
        </authorList>
    </citation>
    <scope>NUCLEOTIDE SEQUENCE [LARGE SCALE GENOMIC DNA]</scope>
    <source>
        <strain evidence="2 3">G39</strain>
    </source>
</reference>
<evidence type="ECO:0000313" key="2">
    <source>
        <dbReference type="EMBL" id="ONF96275.1"/>
    </source>
</evidence>
<comment type="caution">
    <text evidence="2">The sequence shown here is derived from an EMBL/GenBank/DDBJ whole genome shotgun (WGS) entry which is preliminary data.</text>
</comment>
<name>A0A1V2EUW7_9SPHN</name>
<feature type="signal peptide" evidence="1">
    <location>
        <begin position="1"/>
        <end position="22"/>
    </location>
</feature>
<proteinExistence type="predicted"/>
<dbReference type="RefSeq" id="WP_233130782.1">
    <property type="nucleotide sequence ID" value="NZ_MPSB01000005.1"/>
</dbReference>
<keyword evidence="3" id="KW-1185">Reference proteome</keyword>
<dbReference type="Proteomes" id="UP000188729">
    <property type="component" value="Unassembled WGS sequence"/>
</dbReference>
<organism evidence="2 3">
    <name type="scientific">Sphingomonas jeddahensis</name>
    <dbReference type="NCBI Taxonomy" id="1915074"/>
    <lineage>
        <taxon>Bacteria</taxon>
        <taxon>Pseudomonadati</taxon>
        <taxon>Pseudomonadota</taxon>
        <taxon>Alphaproteobacteria</taxon>
        <taxon>Sphingomonadales</taxon>
        <taxon>Sphingomonadaceae</taxon>
        <taxon>Sphingomonas</taxon>
    </lineage>
</organism>
<evidence type="ECO:0000256" key="1">
    <source>
        <dbReference type="SAM" id="SignalP"/>
    </source>
</evidence>
<dbReference type="PROSITE" id="PS51257">
    <property type="entry name" value="PROKAR_LIPOPROTEIN"/>
    <property type="match status" value="1"/>
</dbReference>
<accession>A0A1V2EUW7</accession>
<sequence length="215" mass="22392">MSFRLIAAPVALALLVGGCAKTGELSLDGGVGITAVRTACPIVGVPAGTGDITLFDPATSTDASAIDVTAVLTNVRGTCDETGAEVVSNVTFDVRARRTRTDGPRDVTLPYFITVVRGGTQVVAKRIGQVALHFDTGQALASTSAQASANVNRAAATLPQDVRDRLTRKRKAGDQDAALDPLAAPEVRQAVLAASFESLVGFQLTNDQLRYNAQR</sequence>
<feature type="chain" id="PRO_5012730944" description="Lipoprotein" evidence="1">
    <location>
        <begin position="23"/>
        <end position="215"/>
    </location>
</feature>
<dbReference type="EMBL" id="MPSB01000005">
    <property type="protein sequence ID" value="ONF96275.1"/>
    <property type="molecule type" value="Genomic_DNA"/>
</dbReference>
<gene>
    <name evidence="2" type="ORF">SPHI_15040</name>
</gene>
<dbReference type="AlphaFoldDB" id="A0A1V2EUW7"/>